<keyword evidence="2" id="KW-0561">Oxygen transport</keyword>
<dbReference type="SUPFAM" id="SSF47188">
    <property type="entry name" value="Hemerythrin-like"/>
    <property type="match status" value="1"/>
</dbReference>
<feature type="domain" description="Hemerythrin-like" evidence="5">
    <location>
        <begin position="14"/>
        <end position="128"/>
    </location>
</feature>
<sequence>MPIVQWSPRLHIGIGQVDQQHEHLTGLINKLYEAHQAGEDRKALEPIVNEINDYAQYHFSEEQKLMEQYGYPSLEDHKALHDDFIVKSVEYLFDYLNGKEEELSLEMLDYLTDWWVNHISKVDQEMGEYLKTKGAS</sequence>
<keyword evidence="7" id="KW-1185">Reference proteome</keyword>
<dbReference type="PANTHER" id="PTHR37164:SF1">
    <property type="entry name" value="BACTERIOHEMERYTHRIN"/>
    <property type="match status" value="1"/>
</dbReference>
<dbReference type="EMBL" id="QMIE01000001">
    <property type="protein sequence ID" value="TVM19859.1"/>
    <property type="molecule type" value="Genomic_DNA"/>
</dbReference>
<evidence type="ECO:0000256" key="3">
    <source>
        <dbReference type="ARBA" id="ARBA00022723"/>
    </source>
</evidence>
<reference evidence="6 7" key="1">
    <citation type="submission" date="2018-06" db="EMBL/GenBank/DDBJ databases">
        <title>Complete genome of Desulfovibrio indonesiensis P37SLT.</title>
        <authorList>
            <person name="Crispim J.S."/>
            <person name="Vidigal P.M.P."/>
            <person name="Silva L.C.F."/>
            <person name="Laguardia C.N."/>
            <person name="Araujo L.C."/>
            <person name="Dias R.S."/>
            <person name="Sousa M.P."/>
            <person name="Paula S.O."/>
            <person name="Silva C."/>
        </authorList>
    </citation>
    <scope>NUCLEOTIDE SEQUENCE [LARGE SCALE GENOMIC DNA]</scope>
    <source>
        <strain evidence="6 7">P37SLT</strain>
    </source>
</reference>
<evidence type="ECO:0000313" key="6">
    <source>
        <dbReference type="EMBL" id="TVM19859.1"/>
    </source>
</evidence>
<comment type="similarity">
    <text evidence="1">Belongs to the hemerythrin family.</text>
</comment>
<dbReference type="CDD" id="cd12107">
    <property type="entry name" value="Hemerythrin"/>
    <property type="match status" value="1"/>
</dbReference>
<keyword evidence="4" id="KW-0408">Iron</keyword>
<protein>
    <submittedName>
        <fullName evidence="6">Hemerythrin</fullName>
    </submittedName>
</protein>
<dbReference type="GO" id="GO:0046872">
    <property type="term" value="F:metal ion binding"/>
    <property type="evidence" value="ECO:0007669"/>
    <property type="project" value="UniProtKB-KW"/>
</dbReference>
<dbReference type="Gene3D" id="1.20.120.50">
    <property type="entry name" value="Hemerythrin-like"/>
    <property type="match status" value="1"/>
</dbReference>
<dbReference type="NCBIfam" id="TIGR02481">
    <property type="entry name" value="hemeryth_dom"/>
    <property type="match status" value="1"/>
</dbReference>
<comment type="caution">
    <text evidence="6">The sequence shown here is derived from an EMBL/GenBank/DDBJ whole genome shotgun (WGS) entry which is preliminary data.</text>
</comment>
<proteinExistence type="inferred from homology"/>
<keyword evidence="2" id="KW-0813">Transport</keyword>
<evidence type="ECO:0000256" key="4">
    <source>
        <dbReference type="ARBA" id="ARBA00023004"/>
    </source>
</evidence>
<dbReference type="PANTHER" id="PTHR37164">
    <property type="entry name" value="BACTERIOHEMERYTHRIN"/>
    <property type="match status" value="1"/>
</dbReference>
<dbReference type="InterPro" id="IPR035938">
    <property type="entry name" value="Hemerythrin-like_sf"/>
</dbReference>
<evidence type="ECO:0000259" key="5">
    <source>
        <dbReference type="Pfam" id="PF01814"/>
    </source>
</evidence>
<dbReference type="AlphaFoldDB" id="A0A7M3MJ72"/>
<dbReference type="PROSITE" id="PS00550">
    <property type="entry name" value="HEMERYTHRINS"/>
    <property type="match status" value="1"/>
</dbReference>
<dbReference type="Pfam" id="PF01814">
    <property type="entry name" value="Hemerythrin"/>
    <property type="match status" value="1"/>
</dbReference>
<evidence type="ECO:0000313" key="7">
    <source>
        <dbReference type="Proteomes" id="UP000448292"/>
    </source>
</evidence>
<dbReference type="NCBIfam" id="NF033749">
    <property type="entry name" value="bact_hemeryth"/>
    <property type="match status" value="1"/>
</dbReference>
<evidence type="ECO:0000256" key="2">
    <source>
        <dbReference type="ARBA" id="ARBA00022621"/>
    </source>
</evidence>
<keyword evidence="3" id="KW-0479">Metal-binding</keyword>
<dbReference type="GO" id="GO:0005344">
    <property type="term" value="F:oxygen carrier activity"/>
    <property type="evidence" value="ECO:0007669"/>
    <property type="project" value="UniProtKB-KW"/>
</dbReference>
<dbReference type="InterPro" id="IPR016131">
    <property type="entry name" value="Haemerythrin_Fe_BS"/>
</dbReference>
<evidence type="ECO:0000256" key="1">
    <source>
        <dbReference type="ARBA" id="ARBA00010587"/>
    </source>
</evidence>
<dbReference type="InterPro" id="IPR012312">
    <property type="entry name" value="Hemerythrin-like"/>
</dbReference>
<dbReference type="RefSeq" id="WP_144301320.1">
    <property type="nucleotide sequence ID" value="NZ_QMIE01000001.1"/>
</dbReference>
<dbReference type="Proteomes" id="UP000448292">
    <property type="component" value="Unassembled WGS sequence"/>
</dbReference>
<dbReference type="InterPro" id="IPR012827">
    <property type="entry name" value="Hemerythrin_metal-bd"/>
</dbReference>
<gene>
    <name evidence="6" type="ORF">DPQ33_01095</name>
</gene>
<name>A0A7M3MJ72_9BACT</name>
<dbReference type="OrthoDB" id="9774644at2"/>
<dbReference type="InterPro" id="IPR050669">
    <property type="entry name" value="Hemerythrin"/>
</dbReference>
<organism evidence="6 7">
    <name type="scientific">Oceanidesulfovibrio indonesiensis</name>
    <dbReference type="NCBI Taxonomy" id="54767"/>
    <lineage>
        <taxon>Bacteria</taxon>
        <taxon>Pseudomonadati</taxon>
        <taxon>Thermodesulfobacteriota</taxon>
        <taxon>Desulfovibrionia</taxon>
        <taxon>Desulfovibrionales</taxon>
        <taxon>Desulfovibrionaceae</taxon>
        <taxon>Oceanidesulfovibrio</taxon>
    </lineage>
</organism>
<accession>A0A7M3MJ72</accession>